<reference evidence="1 2" key="1">
    <citation type="submission" date="2022-10" db="EMBL/GenBank/DDBJ databases">
        <title>The complete genomes of actinobacterial strains from the NBC collection.</title>
        <authorList>
            <person name="Joergensen T.S."/>
            <person name="Alvarez Arevalo M."/>
            <person name="Sterndorff E.B."/>
            <person name="Faurdal D."/>
            <person name="Vuksanovic O."/>
            <person name="Mourched A.-S."/>
            <person name="Charusanti P."/>
            <person name="Shaw S."/>
            <person name="Blin K."/>
            <person name="Weber T."/>
        </authorList>
    </citation>
    <scope>NUCLEOTIDE SEQUENCE [LARGE SCALE GENOMIC DNA]</scope>
    <source>
        <strain evidence="1 2">NBC_00156</strain>
    </source>
</reference>
<evidence type="ECO:0000313" key="2">
    <source>
        <dbReference type="Proteomes" id="UP001622557"/>
    </source>
</evidence>
<dbReference type="Proteomes" id="UP001622557">
    <property type="component" value="Chromosome"/>
</dbReference>
<dbReference type="EMBL" id="CP108164">
    <property type="protein sequence ID" value="WTQ80068.1"/>
    <property type="molecule type" value="Genomic_DNA"/>
</dbReference>
<dbReference type="SUPFAM" id="SSF53098">
    <property type="entry name" value="Ribonuclease H-like"/>
    <property type="match status" value="1"/>
</dbReference>
<evidence type="ECO:0000313" key="1">
    <source>
        <dbReference type="EMBL" id="WTQ80068.1"/>
    </source>
</evidence>
<protein>
    <recommendedName>
        <fullName evidence="3">Transposase</fullName>
    </recommendedName>
</protein>
<proteinExistence type="predicted"/>
<dbReference type="InterPro" id="IPR012337">
    <property type="entry name" value="RNaseH-like_sf"/>
</dbReference>
<accession>A0ABZ1KMP1</accession>
<evidence type="ECO:0008006" key="3">
    <source>
        <dbReference type="Google" id="ProtNLM"/>
    </source>
</evidence>
<gene>
    <name evidence="1" type="ORF">OG350_06960</name>
</gene>
<organism evidence="1 2">
    <name type="scientific">Streptomyces achromogenes</name>
    <dbReference type="NCBI Taxonomy" id="67255"/>
    <lineage>
        <taxon>Bacteria</taxon>
        <taxon>Bacillati</taxon>
        <taxon>Actinomycetota</taxon>
        <taxon>Actinomycetes</taxon>
        <taxon>Kitasatosporales</taxon>
        <taxon>Streptomycetaceae</taxon>
        <taxon>Streptomyces</taxon>
    </lineage>
</organism>
<name>A0ABZ1KMP1_STRAH</name>
<dbReference type="RefSeq" id="WP_399558628.1">
    <property type="nucleotide sequence ID" value="NZ_JBIUAE010000018.1"/>
</dbReference>
<sequence length="134" mass="14215">MTTLVETGTSSVIGAVFDPTDEGETLSAGHLLHLLRPDMLVLWDKGFDANAFLAKVTATGAQVLGRLRSNRRTPVPARLADGSYLSVIGTAKVHIIGAETTVTWTDDIVFTGSQRLVTTLTDARCHPAATLIGL</sequence>
<keyword evidence="2" id="KW-1185">Reference proteome</keyword>